<dbReference type="AlphaFoldDB" id="A0A8K1C2F0"/>
<keyword evidence="1" id="KW-1133">Transmembrane helix</keyword>
<feature type="domain" description="Potassium channel" evidence="2">
    <location>
        <begin position="95"/>
        <end position="167"/>
    </location>
</feature>
<dbReference type="Pfam" id="PF07885">
    <property type="entry name" value="Ion_trans_2"/>
    <property type="match status" value="1"/>
</dbReference>
<keyword evidence="4" id="KW-1185">Reference proteome</keyword>
<gene>
    <name evidence="3" type="ORF">Poli38472_013102</name>
</gene>
<evidence type="ECO:0000259" key="2">
    <source>
        <dbReference type="Pfam" id="PF07885"/>
    </source>
</evidence>
<comment type="caution">
    <text evidence="3">The sequence shown here is derived from an EMBL/GenBank/DDBJ whole genome shotgun (WGS) entry which is preliminary data.</text>
</comment>
<dbReference type="OrthoDB" id="419441at2759"/>
<dbReference type="PANTHER" id="PTHR10153">
    <property type="entry name" value="SMALL CONDUCTANCE CALCIUM-ACTIVATED POTASSIUM CHANNEL"/>
    <property type="match status" value="1"/>
</dbReference>
<feature type="transmembrane region" description="Helical" evidence="1">
    <location>
        <begin position="147"/>
        <end position="169"/>
    </location>
</feature>
<organism evidence="3 4">
    <name type="scientific">Pythium oligandrum</name>
    <name type="common">Mycoparasitic fungus</name>
    <dbReference type="NCBI Taxonomy" id="41045"/>
    <lineage>
        <taxon>Eukaryota</taxon>
        <taxon>Sar</taxon>
        <taxon>Stramenopiles</taxon>
        <taxon>Oomycota</taxon>
        <taxon>Peronosporomycetes</taxon>
        <taxon>Pythiales</taxon>
        <taxon>Pythiaceae</taxon>
        <taxon>Pythium</taxon>
    </lineage>
</organism>
<name>A0A8K1C2F0_PYTOL</name>
<proteinExistence type="predicted"/>
<feature type="transmembrane region" description="Helical" evidence="1">
    <location>
        <begin position="80"/>
        <end position="108"/>
    </location>
</feature>
<sequence length="303" mass="34364">MVDASDATSDGPTSCELRYVYPVEVLNLVVLLRLYWFVRLLRYELLRRLFNTHSGVMLLTSGIGRNHLSEMSSLRRSFRICFSLVPGKIVGGLFIVLWFGTAAAVSILERPFPSLLDQEEHSLWLTIVTMSTVGYGDAYPLTAAGRLTVIIGAVLGGALVIALMTSLFLRALKGSKNEHKFVLTLERFAWEKNLQRASANLIAAAWRSYQIQKKQVASELVNKVDRADMLLRMAHEFKMERKQRQPKGTNDSAEQLRVQSIMRWRTTQLDGWLKTCQSEKKQVLDAMQAELKTIEQSMQRLLA</sequence>
<keyword evidence="1" id="KW-0472">Membrane</keyword>
<protein>
    <recommendedName>
        <fullName evidence="2">Potassium channel domain-containing protein</fullName>
    </recommendedName>
</protein>
<feature type="transmembrane region" description="Helical" evidence="1">
    <location>
        <begin position="19"/>
        <end position="38"/>
    </location>
</feature>
<dbReference type="InterPro" id="IPR015449">
    <property type="entry name" value="K_chnl_Ca-activ_SK"/>
</dbReference>
<dbReference type="GO" id="GO:0016020">
    <property type="term" value="C:membrane"/>
    <property type="evidence" value="ECO:0007669"/>
    <property type="project" value="InterPro"/>
</dbReference>
<dbReference type="Gene3D" id="1.10.287.70">
    <property type="match status" value="1"/>
</dbReference>
<accession>A0A8K1C2F0</accession>
<dbReference type="InterPro" id="IPR013099">
    <property type="entry name" value="K_chnl_dom"/>
</dbReference>
<dbReference type="GO" id="GO:0016286">
    <property type="term" value="F:small conductance calcium-activated potassium channel activity"/>
    <property type="evidence" value="ECO:0007669"/>
    <property type="project" value="InterPro"/>
</dbReference>
<evidence type="ECO:0000313" key="3">
    <source>
        <dbReference type="EMBL" id="TMW55211.1"/>
    </source>
</evidence>
<dbReference type="SUPFAM" id="SSF81324">
    <property type="entry name" value="Voltage-gated potassium channels"/>
    <property type="match status" value="1"/>
</dbReference>
<dbReference type="Proteomes" id="UP000794436">
    <property type="component" value="Unassembled WGS sequence"/>
</dbReference>
<keyword evidence="1" id="KW-0812">Transmembrane</keyword>
<evidence type="ECO:0000313" key="4">
    <source>
        <dbReference type="Proteomes" id="UP000794436"/>
    </source>
</evidence>
<reference evidence="3" key="1">
    <citation type="submission" date="2019-03" db="EMBL/GenBank/DDBJ databases">
        <title>Long read genome sequence of the mycoparasitic Pythium oligandrum ATCC 38472 isolated from sugarbeet rhizosphere.</title>
        <authorList>
            <person name="Gaulin E."/>
        </authorList>
    </citation>
    <scope>NUCLEOTIDE SEQUENCE</scope>
    <source>
        <strain evidence="3">ATCC 38472_TT</strain>
    </source>
</reference>
<evidence type="ECO:0000256" key="1">
    <source>
        <dbReference type="SAM" id="Phobius"/>
    </source>
</evidence>
<dbReference type="EMBL" id="SPLM01000148">
    <property type="protein sequence ID" value="TMW55211.1"/>
    <property type="molecule type" value="Genomic_DNA"/>
</dbReference>